<dbReference type="AlphaFoldDB" id="A0AA36EMD0"/>
<name>A0AA36EMD0_LACSI</name>
<accession>A0AA36EMD0</accession>
<evidence type="ECO:0000313" key="1">
    <source>
        <dbReference type="EMBL" id="CAI9298690.1"/>
    </source>
</evidence>
<keyword evidence="2" id="KW-1185">Reference proteome</keyword>
<sequence length="106" mass="11798">MSLIPSSSEFATLQVAYGLTPADGVEFPATEFVITSPPPGKVGVYVKTFDTGLQLPLTDFQEEMLRRNGCSVQMLTPDAIHKTVAFEMIWRDNGIIPDFFVFKFFS</sequence>
<dbReference type="EMBL" id="OX465084">
    <property type="protein sequence ID" value="CAI9298690.1"/>
    <property type="molecule type" value="Genomic_DNA"/>
</dbReference>
<gene>
    <name evidence="1" type="ORF">LSALG_LOCUS37438</name>
</gene>
<reference evidence="1" key="1">
    <citation type="submission" date="2023-04" db="EMBL/GenBank/DDBJ databases">
        <authorList>
            <person name="Vijverberg K."/>
            <person name="Xiong W."/>
            <person name="Schranz E."/>
        </authorList>
    </citation>
    <scope>NUCLEOTIDE SEQUENCE</scope>
</reference>
<organism evidence="1 2">
    <name type="scientific">Lactuca saligna</name>
    <name type="common">Willowleaf lettuce</name>
    <dbReference type="NCBI Taxonomy" id="75948"/>
    <lineage>
        <taxon>Eukaryota</taxon>
        <taxon>Viridiplantae</taxon>
        <taxon>Streptophyta</taxon>
        <taxon>Embryophyta</taxon>
        <taxon>Tracheophyta</taxon>
        <taxon>Spermatophyta</taxon>
        <taxon>Magnoliopsida</taxon>
        <taxon>eudicotyledons</taxon>
        <taxon>Gunneridae</taxon>
        <taxon>Pentapetalae</taxon>
        <taxon>asterids</taxon>
        <taxon>campanulids</taxon>
        <taxon>Asterales</taxon>
        <taxon>Asteraceae</taxon>
        <taxon>Cichorioideae</taxon>
        <taxon>Cichorieae</taxon>
        <taxon>Lactucinae</taxon>
        <taxon>Lactuca</taxon>
    </lineage>
</organism>
<dbReference type="Proteomes" id="UP001177003">
    <property type="component" value="Chromosome 8"/>
</dbReference>
<protein>
    <submittedName>
        <fullName evidence="1">Uncharacterized protein</fullName>
    </submittedName>
</protein>
<evidence type="ECO:0000313" key="2">
    <source>
        <dbReference type="Proteomes" id="UP001177003"/>
    </source>
</evidence>
<proteinExistence type="predicted"/>